<feature type="transmembrane region" description="Helical" evidence="5">
    <location>
        <begin position="371"/>
        <end position="390"/>
    </location>
</feature>
<comment type="caution">
    <text evidence="6">The sequence shown here is derived from an EMBL/GenBank/DDBJ whole genome shotgun (WGS) entry which is preliminary data.</text>
</comment>
<feature type="transmembrane region" description="Helical" evidence="5">
    <location>
        <begin position="402"/>
        <end position="419"/>
    </location>
</feature>
<feature type="transmembrane region" description="Helical" evidence="5">
    <location>
        <begin position="7"/>
        <end position="29"/>
    </location>
</feature>
<feature type="transmembrane region" description="Helical" evidence="5">
    <location>
        <begin position="340"/>
        <end position="359"/>
    </location>
</feature>
<feature type="transmembrane region" description="Helical" evidence="5">
    <location>
        <begin position="192"/>
        <end position="214"/>
    </location>
</feature>
<dbReference type="Pfam" id="PF13520">
    <property type="entry name" value="AA_permease_2"/>
    <property type="match status" value="1"/>
</dbReference>
<dbReference type="Gene3D" id="1.20.1740.10">
    <property type="entry name" value="Amino acid/polyamine transporter I"/>
    <property type="match status" value="1"/>
</dbReference>
<dbReference type="Proteomes" id="UP000305131">
    <property type="component" value="Unassembled WGS sequence"/>
</dbReference>
<evidence type="ECO:0000256" key="3">
    <source>
        <dbReference type="ARBA" id="ARBA00022989"/>
    </source>
</evidence>
<evidence type="ECO:0000256" key="4">
    <source>
        <dbReference type="ARBA" id="ARBA00023136"/>
    </source>
</evidence>
<feature type="transmembrane region" description="Helical" evidence="5">
    <location>
        <begin position="280"/>
        <end position="310"/>
    </location>
</feature>
<dbReference type="RefSeq" id="WP_138398420.1">
    <property type="nucleotide sequence ID" value="NZ_JBAFVI010000001.1"/>
</dbReference>
<dbReference type="GeneID" id="95772831"/>
<dbReference type="InterPro" id="IPR002293">
    <property type="entry name" value="AA/rel_permease1"/>
</dbReference>
<evidence type="ECO:0000256" key="1">
    <source>
        <dbReference type="ARBA" id="ARBA00004141"/>
    </source>
</evidence>
<name>A0A6C1KGV3_XANAU</name>
<feature type="transmembrane region" description="Helical" evidence="5">
    <location>
        <begin position="487"/>
        <end position="506"/>
    </location>
</feature>
<dbReference type="GO" id="GO:0022857">
    <property type="term" value="F:transmembrane transporter activity"/>
    <property type="evidence" value="ECO:0007669"/>
    <property type="project" value="InterPro"/>
</dbReference>
<accession>A0A6C1KGV3</accession>
<dbReference type="AlphaFoldDB" id="A0A6C1KGV3"/>
<feature type="transmembrane region" description="Helical" evidence="5">
    <location>
        <begin position="235"/>
        <end position="260"/>
    </location>
</feature>
<dbReference type="PANTHER" id="PTHR47547:SF1">
    <property type="entry name" value="ASPARTATE-PROTON SYMPORTER"/>
    <property type="match status" value="1"/>
</dbReference>
<organism evidence="6 7">
    <name type="scientific">Xanthobacter autotrophicus</name>
    <dbReference type="NCBI Taxonomy" id="280"/>
    <lineage>
        <taxon>Bacteria</taxon>
        <taxon>Pseudomonadati</taxon>
        <taxon>Pseudomonadota</taxon>
        <taxon>Alphaproteobacteria</taxon>
        <taxon>Hyphomicrobiales</taxon>
        <taxon>Xanthobacteraceae</taxon>
        <taxon>Xanthobacter</taxon>
    </lineage>
</organism>
<feature type="transmembrane region" description="Helical" evidence="5">
    <location>
        <begin position="425"/>
        <end position="444"/>
    </location>
</feature>
<dbReference type="InterPro" id="IPR052962">
    <property type="entry name" value="AA_Transporter_AGT"/>
</dbReference>
<reference evidence="6 7" key="1">
    <citation type="submission" date="2019-05" db="EMBL/GenBank/DDBJ databases">
        <authorList>
            <person name="Zhou X."/>
        </authorList>
    </citation>
    <scope>NUCLEOTIDE SEQUENCE [LARGE SCALE GENOMIC DNA]</scope>
    <source>
        <strain evidence="6 7">DSM 432</strain>
    </source>
</reference>
<keyword evidence="4 5" id="KW-0472">Membrane</keyword>
<sequence length="533" mass="55351">MGKLKREIGLIGLTFVAVSGIIGSGWLFAPLLAAQHAGPAALIAWVIGGAAMLLFALTFAEISAMLPVAGGIARVPQFSHGNVVAMAMGWSAWVGYNTTAPIEVEAMLRYLGPHLGWLYTAPGSGSLSWAGVAAAGLMMVCFTVINAFGVRFFTRVNTAITWLKIAIPLVVIVALLAARFEPANFTQVGGGFAPFGVAGVLAAVSSGGIAFSFIGFRHAIDMAGEVKNPGVTIPIALVLALAIAFVVYGGIQFAFTGALLPSDLAHGWGALALPGDFGPLGALAAALGMLWLVSLLNFGAVVGPFAGGLVSVGSNARLAFALAENGFFPERFAALSARGVPVAALLLNLVFSLTTFVLLPFSEVVQLNSSAVILSFVVGPVAVVALRQLLPDATRPLRVPAVKLVAPVAFIIATFIIYWSGWPTVWRLGLCLLAGLVLFLFHARHRAAGSLDLAEAVWLAPYLGGLGLVSFLGSFGGVGLIPFGWDLLVLAALGGGAFALAVGERLSQAKFDRYMSEERVLDAATEEEPEVRV</sequence>
<feature type="transmembrane region" description="Helical" evidence="5">
    <location>
        <begin position="127"/>
        <end position="149"/>
    </location>
</feature>
<dbReference type="EMBL" id="VAUP01000015">
    <property type="protein sequence ID" value="TLX43498.1"/>
    <property type="molecule type" value="Genomic_DNA"/>
</dbReference>
<feature type="transmembrane region" description="Helical" evidence="5">
    <location>
        <begin position="456"/>
        <end position="481"/>
    </location>
</feature>
<gene>
    <name evidence="6" type="ORF">FBQ73_05075</name>
</gene>
<protein>
    <submittedName>
        <fullName evidence="6">Amino acid permease</fullName>
    </submittedName>
</protein>
<proteinExistence type="predicted"/>
<dbReference type="PANTHER" id="PTHR47547">
    <property type="match status" value="1"/>
</dbReference>
<comment type="subcellular location">
    <subcellularLocation>
        <location evidence="1">Membrane</location>
        <topology evidence="1">Multi-pass membrane protein</topology>
    </subcellularLocation>
</comment>
<keyword evidence="2 5" id="KW-0812">Transmembrane</keyword>
<feature type="transmembrane region" description="Helical" evidence="5">
    <location>
        <begin position="161"/>
        <end position="180"/>
    </location>
</feature>
<evidence type="ECO:0000256" key="2">
    <source>
        <dbReference type="ARBA" id="ARBA00022692"/>
    </source>
</evidence>
<evidence type="ECO:0000313" key="7">
    <source>
        <dbReference type="Proteomes" id="UP000305131"/>
    </source>
</evidence>
<dbReference type="OrthoDB" id="9762947at2"/>
<keyword evidence="3 5" id="KW-1133">Transmembrane helix</keyword>
<evidence type="ECO:0000313" key="6">
    <source>
        <dbReference type="EMBL" id="TLX43498.1"/>
    </source>
</evidence>
<dbReference type="PIRSF" id="PIRSF006060">
    <property type="entry name" value="AA_transporter"/>
    <property type="match status" value="1"/>
</dbReference>
<feature type="transmembrane region" description="Helical" evidence="5">
    <location>
        <begin position="41"/>
        <end position="66"/>
    </location>
</feature>
<evidence type="ECO:0000256" key="5">
    <source>
        <dbReference type="SAM" id="Phobius"/>
    </source>
</evidence>
<dbReference type="GO" id="GO:0016020">
    <property type="term" value="C:membrane"/>
    <property type="evidence" value="ECO:0007669"/>
    <property type="project" value="UniProtKB-SubCell"/>
</dbReference>
<feature type="transmembrane region" description="Helical" evidence="5">
    <location>
        <begin position="78"/>
        <end position="96"/>
    </location>
</feature>